<dbReference type="AlphaFoldDB" id="A0A0G4H6N2"/>
<feature type="compositionally biased region" description="Polar residues" evidence="1">
    <location>
        <begin position="435"/>
        <end position="445"/>
    </location>
</feature>
<feature type="non-terminal residue" evidence="2">
    <location>
        <position position="1"/>
    </location>
</feature>
<evidence type="ECO:0000256" key="1">
    <source>
        <dbReference type="SAM" id="MobiDB-lite"/>
    </source>
</evidence>
<sequence length="568" mass="62125">RTSVTGKEAEGKGKDKGAEGPAAKAASSPASTSACASTSASVSDSLPPRKMTEEASQVASEAEDVPHEEAHGSVPPSRPEEETEVSLVTVGHTECPQKGTKKTHQKKKDREPKQAADTPSAWSLAGLNARVSNVNARVRAAVTGTFRRALGRSANRPTQEKENTQRDESTKETGEEEEQDIFLIRFDDIEKCTKERYDEEDKKRRQASILPETPAFRPALFVRPRGEHGQFAEDPLNISGSTMAEEPSPVRPLETPEEAAVPLPSGPERFRNGVLVGHVDEDPRVWEPVICKVLGDWLVIGEDRQQLQLSESTRIWMPESFRGKPNCLFVYNPHPKQHVYAFPGPCERDFRNAPPPKVALHVKSDRWLVELVDIIRGKQKLLIPLHDHPEQQEKEERKEDEQQKKETEGPRDSTTLQGDLDCPLVPDDPSPTALPPSSFTFSGRASRSLPPSVPIAAPCADDAVEDLEVQGLADCGGGGESGGDGEEEEDGDVAWEDLFNVPLDLLSNVVTEEDAQERAVGVSSMDDALFREIEESVLEELRALGGGTGGTWDEEFEEVGVTGGTDFE</sequence>
<organism evidence="2">
    <name type="scientific">Chromera velia CCMP2878</name>
    <dbReference type="NCBI Taxonomy" id="1169474"/>
    <lineage>
        <taxon>Eukaryota</taxon>
        <taxon>Sar</taxon>
        <taxon>Alveolata</taxon>
        <taxon>Colpodellida</taxon>
        <taxon>Chromeraceae</taxon>
        <taxon>Chromera</taxon>
    </lineage>
</organism>
<protein>
    <submittedName>
        <fullName evidence="2">Uncharacterized protein</fullName>
    </submittedName>
</protein>
<dbReference type="EMBL" id="CDMZ01001928">
    <property type="protein sequence ID" value="CEM39411.1"/>
    <property type="molecule type" value="Genomic_DNA"/>
</dbReference>
<reference evidence="2" key="1">
    <citation type="submission" date="2014-11" db="EMBL/GenBank/DDBJ databases">
        <authorList>
            <person name="Otto D Thomas"/>
            <person name="Naeem Raeece"/>
        </authorList>
    </citation>
    <scope>NUCLEOTIDE SEQUENCE</scope>
</reference>
<feature type="region of interest" description="Disordered" evidence="1">
    <location>
        <begin position="385"/>
        <end position="450"/>
    </location>
</feature>
<feature type="compositionally biased region" description="Basic and acidic residues" evidence="1">
    <location>
        <begin position="7"/>
        <end position="18"/>
    </location>
</feature>
<name>A0A0G4H6N2_9ALVE</name>
<dbReference type="VEuPathDB" id="CryptoDB:Cvel_24866"/>
<feature type="region of interest" description="Disordered" evidence="1">
    <location>
        <begin position="145"/>
        <end position="180"/>
    </location>
</feature>
<feature type="compositionally biased region" description="Basic and acidic residues" evidence="1">
    <location>
        <begin position="385"/>
        <end position="411"/>
    </location>
</feature>
<evidence type="ECO:0000313" key="2">
    <source>
        <dbReference type="EMBL" id="CEM39411.1"/>
    </source>
</evidence>
<gene>
    <name evidence="2" type="ORF">Cvel_24866</name>
</gene>
<accession>A0A0G4H6N2</accession>
<feature type="compositionally biased region" description="Low complexity" evidence="1">
    <location>
        <begin position="19"/>
        <end position="45"/>
    </location>
</feature>
<proteinExistence type="predicted"/>
<feature type="compositionally biased region" description="Basic and acidic residues" evidence="1">
    <location>
        <begin position="158"/>
        <end position="173"/>
    </location>
</feature>
<feature type="region of interest" description="Disordered" evidence="1">
    <location>
        <begin position="230"/>
        <end position="252"/>
    </location>
</feature>
<feature type="region of interest" description="Disordered" evidence="1">
    <location>
        <begin position="1"/>
        <end position="130"/>
    </location>
</feature>